<name>A0A1V2LCJ5_CYBFA</name>
<accession>A0A1V2LCJ5</accession>
<evidence type="ECO:0000313" key="11">
    <source>
        <dbReference type="Proteomes" id="UP000189513"/>
    </source>
</evidence>
<dbReference type="VEuPathDB" id="FungiDB:BON22_0318"/>
<dbReference type="EMBL" id="MPUK01000001">
    <property type="protein sequence ID" value="ONH69520.1"/>
    <property type="molecule type" value="Genomic_DNA"/>
</dbReference>
<evidence type="ECO:0000256" key="3">
    <source>
        <dbReference type="ARBA" id="ARBA00020983"/>
    </source>
</evidence>
<dbReference type="GO" id="GO:0017119">
    <property type="term" value="C:Golgi transport complex"/>
    <property type="evidence" value="ECO:0007669"/>
    <property type="project" value="InterPro"/>
</dbReference>
<evidence type="ECO:0000256" key="6">
    <source>
        <dbReference type="ARBA" id="ARBA00023034"/>
    </source>
</evidence>
<feature type="compositionally biased region" description="Polar residues" evidence="9">
    <location>
        <begin position="451"/>
        <end position="468"/>
    </location>
</feature>
<evidence type="ECO:0000256" key="2">
    <source>
        <dbReference type="ARBA" id="ARBA00006419"/>
    </source>
</evidence>
<keyword evidence="5" id="KW-0653">Protein transport</keyword>
<protein>
    <recommendedName>
        <fullName evidence="3">Conserved oligomeric Golgi complex subunit 8</fullName>
    </recommendedName>
    <alternativeName>
        <fullName evidence="8">Component of oligomeric Golgi complex 8</fullName>
    </alternativeName>
</protein>
<gene>
    <name evidence="10" type="ORF">BON22_0318</name>
</gene>
<sequence length="586" mass="65871">MTEVQDSASTTLDISALNVLLQELVGDLPTQVSQLLDNELLHNEILHYLHDLSSIGSKDYLSSVPPTPGMDIQEERTLVQDIAELEAAQRSIDTQLKSVIVQSQQVIIDNKKELAHAESLFKSDFNSNLRALLKTFTEDDLEEMSDALDPDLQELEADLEPSDKDRTFKAIVARVKDMIAQDSGEKENNHLSVVLENMEQILSILELPSLTGACIKAGYYSEALEISSYTRRLAIRFPKSDLVKEVEMGIKSEMSHMLIGLIRLLRTNLKQSSVIKIVSYLRRIQPFSQAKDADEQLKRILLHARFQFIKYELESLTPLKDSELHEKFLKRSIEVIREHCFGSIMAFKNVFPDVNESEMGPVVIEIEEEKYQRKVGTTPEEPATATPDKKPSVGETISFEESKNLTNNEDSEDTHPSDKEEGENHVTADGITTKAETEEASEAPEKEESPQTAASTTEPKTSSNNSDEPPTEHKQPTIQLIRPAEERGLSNVVLFEFVRHILLEFTESITASLPLIAETSVRDGLYLQLIYCSQSLARIDQNFSDLMTSVLLNAKHQGDKLLIARDAWCVAVERQKALAKNLLNRN</sequence>
<keyword evidence="4" id="KW-0813">Transport</keyword>
<dbReference type="GO" id="GO:0000139">
    <property type="term" value="C:Golgi membrane"/>
    <property type="evidence" value="ECO:0007669"/>
    <property type="project" value="UniProtKB-SubCell"/>
</dbReference>
<dbReference type="GO" id="GO:0006891">
    <property type="term" value="P:intra-Golgi vesicle-mediated transport"/>
    <property type="evidence" value="ECO:0007669"/>
    <property type="project" value="TreeGrafter"/>
</dbReference>
<evidence type="ECO:0000256" key="9">
    <source>
        <dbReference type="SAM" id="MobiDB-lite"/>
    </source>
</evidence>
<comment type="similarity">
    <text evidence="2">Belongs to the COG8 family.</text>
</comment>
<keyword evidence="7" id="KW-0472">Membrane</keyword>
<feature type="region of interest" description="Disordered" evidence="9">
    <location>
        <begin position="372"/>
        <end position="478"/>
    </location>
</feature>
<dbReference type="AlphaFoldDB" id="A0A1V2LCJ5"/>
<dbReference type="Pfam" id="PF04124">
    <property type="entry name" value="Dor1"/>
    <property type="match status" value="1"/>
</dbReference>
<dbReference type="PANTHER" id="PTHR21311:SF0">
    <property type="entry name" value="CONSERVED OLIGOMERIC GOLGI COMPLEX SUBUNIT 8"/>
    <property type="match status" value="1"/>
</dbReference>
<comment type="caution">
    <text evidence="10">The sequence shown here is derived from an EMBL/GenBank/DDBJ whole genome shotgun (WGS) entry which is preliminary data.</text>
</comment>
<dbReference type="STRING" id="36022.A0A1V2LCJ5"/>
<comment type="subcellular location">
    <subcellularLocation>
        <location evidence="1">Golgi apparatus membrane</location>
        <topology evidence="1">Peripheral membrane protein</topology>
    </subcellularLocation>
</comment>
<dbReference type="OMA" id="CLQLVYC"/>
<evidence type="ECO:0000313" key="10">
    <source>
        <dbReference type="EMBL" id="ONH69520.1"/>
    </source>
</evidence>
<organism evidence="10 11">
    <name type="scientific">Cyberlindnera fabianii</name>
    <name type="common">Yeast</name>
    <name type="synonym">Hansenula fabianii</name>
    <dbReference type="NCBI Taxonomy" id="36022"/>
    <lineage>
        <taxon>Eukaryota</taxon>
        <taxon>Fungi</taxon>
        <taxon>Dikarya</taxon>
        <taxon>Ascomycota</taxon>
        <taxon>Saccharomycotina</taxon>
        <taxon>Saccharomycetes</taxon>
        <taxon>Phaffomycetales</taxon>
        <taxon>Phaffomycetaceae</taxon>
        <taxon>Cyberlindnera</taxon>
    </lineage>
</organism>
<keyword evidence="6" id="KW-0333">Golgi apparatus</keyword>
<dbReference type="Proteomes" id="UP000189513">
    <property type="component" value="Unassembled WGS sequence"/>
</dbReference>
<proteinExistence type="inferred from homology"/>
<evidence type="ECO:0000256" key="4">
    <source>
        <dbReference type="ARBA" id="ARBA00022448"/>
    </source>
</evidence>
<dbReference type="GO" id="GO:0015031">
    <property type="term" value="P:protein transport"/>
    <property type="evidence" value="ECO:0007669"/>
    <property type="project" value="UniProtKB-KW"/>
</dbReference>
<feature type="compositionally biased region" description="Basic and acidic residues" evidence="9">
    <location>
        <begin position="413"/>
        <end position="426"/>
    </location>
</feature>
<evidence type="ECO:0000256" key="5">
    <source>
        <dbReference type="ARBA" id="ARBA00022927"/>
    </source>
</evidence>
<evidence type="ECO:0000256" key="8">
    <source>
        <dbReference type="ARBA" id="ARBA00031347"/>
    </source>
</evidence>
<keyword evidence="11" id="KW-1185">Reference proteome</keyword>
<evidence type="ECO:0000256" key="1">
    <source>
        <dbReference type="ARBA" id="ARBA00004395"/>
    </source>
</evidence>
<reference evidence="11" key="1">
    <citation type="journal article" date="2017" name="Genome Announc.">
        <title>Genome sequences of Cyberlindnera fabianii 65, Pichia kudriavzevii 129, and Saccharomyces cerevisiae 131 isolated from fermented masau fruits in Zimbabwe.</title>
        <authorList>
            <person name="van Rijswijck I.M.H."/>
            <person name="Derks M.F.L."/>
            <person name="Abee T."/>
            <person name="de Ridder D."/>
            <person name="Smid E.J."/>
        </authorList>
    </citation>
    <scope>NUCLEOTIDE SEQUENCE [LARGE SCALE GENOMIC DNA]</scope>
    <source>
        <strain evidence="11">65</strain>
    </source>
</reference>
<dbReference type="PANTHER" id="PTHR21311">
    <property type="entry name" value="CONSERVED OLIGOMERIC GOLGI COMPLEX COMPONENT 8"/>
    <property type="match status" value="1"/>
</dbReference>
<evidence type="ECO:0000256" key="7">
    <source>
        <dbReference type="ARBA" id="ARBA00023136"/>
    </source>
</evidence>
<dbReference type="InterPro" id="IPR007255">
    <property type="entry name" value="COG8"/>
</dbReference>
<feature type="compositionally biased region" description="Low complexity" evidence="9">
    <location>
        <begin position="377"/>
        <end position="386"/>
    </location>
</feature>